<evidence type="ECO:0000256" key="6">
    <source>
        <dbReference type="ARBA" id="ARBA00022840"/>
    </source>
</evidence>
<evidence type="ECO:0000313" key="10">
    <source>
        <dbReference type="EMBL" id="MFD1129258.1"/>
    </source>
</evidence>
<reference evidence="11" key="1">
    <citation type="journal article" date="2019" name="Int. J. Syst. Evol. Microbiol.">
        <title>The Global Catalogue of Microorganisms (GCM) 10K type strain sequencing project: providing services to taxonomists for standard genome sequencing and annotation.</title>
        <authorList>
            <consortium name="The Broad Institute Genomics Platform"/>
            <consortium name="The Broad Institute Genome Sequencing Center for Infectious Disease"/>
            <person name="Wu L."/>
            <person name="Ma J."/>
        </authorList>
    </citation>
    <scope>NUCLEOTIDE SEQUENCE [LARGE SCALE GENOMIC DNA]</scope>
    <source>
        <strain evidence="11">CCUG 53519</strain>
    </source>
</reference>
<organism evidence="10 11">
    <name type="scientific">Paenibacillus provencensis</name>
    <dbReference type="NCBI Taxonomy" id="441151"/>
    <lineage>
        <taxon>Bacteria</taxon>
        <taxon>Bacillati</taxon>
        <taxon>Bacillota</taxon>
        <taxon>Bacilli</taxon>
        <taxon>Bacillales</taxon>
        <taxon>Paenibacillaceae</taxon>
        <taxon>Paenibacillus</taxon>
    </lineage>
</organism>
<dbReference type="InterPro" id="IPR027417">
    <property type="entry name" value="P-loop_NTPase"/>
</dbReference>
<dbReference type="EMBL" id="JBHTKX010000001">
    <property type="protein sequence ID" value="MFD1129258.1"/>
    <property type="molecule type" value="Genomic_DNA"/>
</dbReference>
<dbReference type="SUPFAM" id="SSF52540">
    <property type="entry name" value="P-loop containing nucleoside triphosphate hydrolases"/>
    <property type="match status" value="1"/>
</dbReference>
<dbReference type="CDD" id="cd05387">
    <property type="entry name" value="BY-kinase"/>
    <property type="match status" value="1"/>
</dbReference>
<dbReference type="RefSeq" id="WP_251582191.1">
    <property type="nucleotide sequence ID" value="NZ_JBHTKX010000001.1"/>
</dbReference>
<comment type="caution">
    <text evidence="10">The sequence shown here is derived from an EMBL/GenBank/DDBJ whole genome shotgun (WGS) entry which is preliminary data.</text>
</comment>
<dbReference type="GO" id="GO:0004715">
    <property type="term" value="F:non-membrane spanning protein tyrosine kinase activity"/>
    <property type="evidence" value="ECO:0007669"/>
    <property type="project" value="UniProtKB-EC"/>
</dbReference>
<evidence type="ECO:0000256" key="7">
    <source>
        <dbReference type="ARBA" id="ARBA00023137"/>
    </source>
</evidence>
<keyword evidence="6" id="KW-0067">ATP-binding</keyword>
<evidence type="ECO:0000256" key="4">
    <source>
        <dbReference type="ARBA" id="ARBA00022741"/>
    </source>
</evidence>
<dbReference type="Pfam" id="PF13614">
    <property type="entry name" value="AAA_31"/>
    <property type="match status" value="1"/>
</dbReference>
<evidence type="ECO:0000259" key="9">
    <source>
        <dbReference type="Pfam" id="PF13614"/>
    </source>
</evidence>
<dbReference type="Gene3D" id="3.40.50.300">
    <property type="entry name" value="P-loop containing nucleotide triphosphate hydrolases"/>
    <property type="match status" value="1"/>
</dbReference>
<proteinExistence type="inferred from homology"/>
<evidence type="ECO:0000256" key="8">
    <source>
        <dbReference type="ARBA" id="ARBA00051245"/>
    </source>
</evidence>
<sequence length="229" mass="25004">MPRSTSSQHYLVTATNPKASISEAYRTLRTNIQFSAIDEQIKVLMVASAQSGEGKTTTVSNLAVTYAQEGKKVLVIDTDLRKPSLHQVFKVSNHAGLSSALAGQYLVNEVLQKSSVFNLDILPAGPVPPNPSEMLGSRKMQALLEELSENYEMIFFDTPPVLAVTDAMIVSSFCDGVILVVNSGKVKKDLVKKAKARLEHVNSKILGVVLNNLQVDKQDASHNDYYGLR</sequence>
<comment type="catalytic activity">
    <reaction evidence="8">
        <text>L-tyrosyl-[protein] + ATP = O-phospho-L-tyrosyl-[protein] + ADP + H(+)</text>
        <dbReference type="Rhea" id="RHEA:10596"/>
        <dbReference type="Rhea" id="RHEA-COMP:10136"/>
        <dbReference type="Rhea" id="RHEA-COMP:20101"/>
        <dbReference type="ChEBI" id="CHEBI:15378"/>
        <dbReference type="ChEBI" id="CHEBI:30616"/>
        <dbReference type="ChEBI" id="CHEBI:46858"/>
        <dbReference type="ChEBI" id="CHEBI:61978"/>
        <dbReference type="ChEBI" id="CHEBI:456216"/>
        <dbReference type="EC" id="2.7.10.2"/>
    </reaction>
</comment>
<protein>
    <recommendedName>
        <fullName evidence="2">non-specific protein-tyrosine kinase</fullName>
        <ecNumber evidence="2">2.7.10.2</ecNumber>
    </recommendedName>
</protein>
<dbReference type="EC" id="2.7.10.2" evidence="2"/>
<feature type="domain" description="AAA" evidence="9">
    <location>
        <begin position="42"/>
        <end position="184"/>
    </location>
</feature>
<dbReference type="PANTHER" id="PTHR32309:SF13">
    <property type="entry name" value="FERRIC ENTEROBACTIN TRANSPORT PROTEIN FEPE"/>
    <property type="match status" value="1"/>
</dbReference>
<dbReference type="InterPro" id="IPR050445">
    <property type="entry name" value="Bact_polysacc_biosynth/exp"/>
</dbReference>
<keyword evidence="5 10" id="KW-0418">Kinase</keyword>
<keyword evidence="11" id="KW-1185">Reference proteome</keyword>
<evidence type="ECO:0000256" key="3">
    <source>
        <dbReference type="ARBA" id="ARBA00022679"/>
    </source>
</evidence>
<keyword evidence="7" id="KW-0829">Tyrosine-protein kinase</keyword>
<dbReference type="InterPro" id="IPR005702">
    <property type="entry name" value="Wzc-like_C"/>
</dbReference>
<dbReference type="InterPro" id="IPR025669">
    <property type="entry name" value="AAA_dom"/>
</dbReference>
<comment type="similarity">
    <text evidence="1">Belongs to the CpsD/CapB family.</text>
</comment>
<evidence type="ECO:0000256" key="2">
    <source>
        <dbReference type="ARBA" id="ARBA00011903"/>
    </source>
</evidence>
<gene>
    <name evidence="10" type="ORF">ACFQ3J_13870</name>
</gene>
<keyword evidence="3 10" id="KW-0808">Transferase</keyword>
<accession>A0ABW3PS98</accession>
<dbReference type="Proteomes" id="UP001597169">
    <property type="component" value="Unassembled WGS sequence"/>
</dbReference>
<evidence type="ECO:0000256" key="5">
    <source>
        <dbReference type="ARBA" id="ARBA00022777"/>
    </source>
</evidence>
<evidence type="ECO:0000313" key="11">
    <source>
        <dbReference type="Proteomes" id="UP001597169"/>
    </source>
</evidence>
<dbReference type="PANTHER" id="PTHR32309">
    <property type="entry name" value="TYROSINE-PROTEIN KINASE"/>
    <property type="match status" value="1"/>
</dbReference>
<name>A0ABW3PS98_9BACL</name>
<dbReference type="NCBIfam" id="TIGR01007">
    <property type="entry name" value="eps_fam"/>
    <property type="match status" value="1"/>
</dbReference>
<keyword evidence="4" id="KW-0547">Nucleotide-binding</keyword>
<evidence type="ECO:0000256" key="1">
    <source>
        <dbReference type="ARBA" id="ARBA00007316"/>
    </source>
</evidence>